<gene>
    <name evidence="2" type="ORF">GCM10022419_027330</name>
</gene>
<comment type="caution">
    <text evidence="2">The sequence shown here is derived from an EMBL/GenBank/DDBJ whole genome shotgun (WGS) entry which is preliminary data.</text>
</comment>
<evidence type="ECO:0000313" key="2">
    <source>
        <dbReference type="EMBL" id="GAA3545608.1"/>
    </source>
</evidence>
<keyword evidence="3" id="KW-1185">Reference proteome</keyword>
<sequence length="277" mass="29575">MPAEFSAARWERAYRRMAWTAFRRVPFYRDQWVAAGRELDEPECVPSAGLTGELHRLCPFARPFDAAGEPSAWIGDGLDLREALALAGAPRRAPVLEVRAAVLDRRRLGLGGPRYGVLLAPGAKVVDEERRRALNAAALGLAAGAGRAVLVGERPALDLLLPELDAVQVTVVERTTAGEAARTTTARERTPAQEAEPGAGLGVVHDPHLGYFAATVPACGRTHVLWRRFHARHTGGTLAVTALRRTRPVLAGVVPDGADALTLAACPEHGTPIVATH</sequence>
<organism evidence="2 3">
    <name type="scientific">Nonomuraea rosea</name>
    <dbReference type="NCBI Taxonomy" id="638574"/>
    <lineage>
        <taxon>Bacteria</taxon>
        <taxon>Bacillati</taxon>
        <taxon>Actinomycetota</taxon>
        <taxon>Actinomycetes</taxon>
        <taxon>Streptosporangiales</taxon>
        <taxon>Streptosporangiaceae</taxon>
        <taxon>Nonomuraea</taxon>
    </lineage>
</organism>
<feature type="region of interest" description="Disordered" evidence="1">
    <location>
        <begin position="178"/>
        <end position="199"/>
    </location>
</feature>
<dbReference type="RefSeq" id="WP_345561638.1">
    <property type="nucleotide sequence ID" value="NZ_BAABDQ010000004.1"/>
</dbReference>
<dbReference type="Proteomes" id="UP001500630">
    <property type="component" value="Unassembled WGS sequence"/>
</dbReference>
<reference evidence="3" key="1">
    <citation type="journal article" date="2019" name="Int. J. Syst. Evol. Microbiol.">
        <title>The Global Catalogue of Microorganisms (GCM) 10K type strain sequencing project: providing services to taxonomists for standard genome sequencing and annotation.</title>
        <authorList>
            <consortium name="The Broad Institute Genomics Platform"/>
            <consortium name="The Broad Institute Genome Sequencing Center for Infectious Disease"/>
            <person name="Wu L."/>
            <person name="Ma J."/>
        </authorList>
    </citation>
    <scope>NUCLEOTIDE SEQUENCE [LARGE SCALE GENOMIC DNA]</scope>
    <source>
        <strain evidence="3">JCM 17326</strain>
    </source>
</reference>
<dbReference type="EMBL" id="BAABDQ010000004">
    <property type="protein sequence ID" value="GAA3545608.1"/>
    <property type="molecule type" value="Genomic_DNA"/>
</dbReference>
<evidence type="ECO:0000256" key="1">
    <source>
        <dbReference type="SAM" id="MobiDB-lite"/>
    </source>
</evidence>
<proteinExistence type="predicted"/>
<evidence type="ECO:0000313" key="3">
    <source>
        <dbReference type="Proteomes" id="UP001500630"/>
    </source>
</evidence>
<accession>A0ABP6W551</accession>
<name>A0ABP6W551_9ACTN</name>
<protein>
    <submittedName>
        <fullName evidence="2">Uncharacterized protein</fullName>
    </submittedName>
</protein>